<feature type="binding site" description="axial binding residue" evidence="9">
    <location>
        <position position="38"/>
    </location>
    <ligand>
        <name>heme c</name>
        <dbReference type="ChEBI" id="CHEBI:61717"/>
        <label>1</label>
    </ligand>
    <ligandPart>
        <name>Fe</name>
        <dbReference type="ChEBI" id="CHEBI:18248"/>
    </ligandPart>
</feature>
<feature type="binding site" description="covalent" evidence="8">
    <location>
        <position position="37"/>
    </location>
    <ligand>
        <name>heme c</name>
        <dbReference type="ChEBI" id="CHEBI:61717"/>
        <label>1</label>
    </ligand>
</feature>
<evidence type="ECO:0000256" key="4">
    <source>
        <dbReference type="ARBA" id="ARBA00022723"/>
    </source>
</evidence>
<name>A0A369WCF9_9GAMM</name>
<proteinExistence type="predicted"/>
<evidence type="ECO:0000256" key="8">
    <source>
        <dbReference type="PIRSR" id="PIRSR000005-1"/>
    </source>
</evidence>
<dbReference type="InterPro" id="IPR050597">
    <property type="entry name" value="Cytochrome_c_Oxidase_Subunit"/>
</dbReference>
<dbReference type="PANTHER" id="PTHR33751">
    <property type="entry name" value="CBB3-TYPE CYTOCHROME C OXIDASE SUBUNIT FIXP"/>
    <property type="match status" value="1"/>
</dbReference>
<organism evidence="12 13">
    <name type="scientific">Motiliproteus coralliicola</name>
    <dbReference type="NCBI Taxonomy" id="2283196"/>
    <lineage>
        <taxon>Bacteria</taxon>
        <taxon>Pseudomonadati</taxon>
        <taxon>Pseudomonadota</taxon>
        <taxon>Gammaproteobacteria</taxon>
        <taxon>Oceanospirillales</taxon>
        <taxon>Oceanospirillaceae</taxon>
        <taxon>Motiliproteus</taxon>
    </lineage>
</organism>
<keyword evidence="10" id="KW-0732">Signal</keyword>
<dbReference type="InterPro" id="IPR009056">
    <property type="entry name" value="Cyt_c-like_dom"/>
</dbReference>
<feature type="chain" id="PRO_5016753036" evidence="10">
    <location>
        <begin position="21"/>
        <end position="200"/>
    </location>
</feature>
<dbReference type="PANTHER" id="PTHR33751:SF9">
    <property type="entry name" value="CYTOCHROME C4"/>
    <property type="match status" value="1"/>
</dbReference>
<evidence type="ECO:0000256" key="2">
    <source>
        <dbReference type="ARBA" id="ARBA00022448"/>
    </source>
</evidence>
<evidence type="ECO:0000256" key="10">
    <source>
        <dbReference type="SAM" id="SignalP"/>
    </source>
</evidence>
<feature type="domain" description="Cytochrome c" evidence="11">
    <location>
        <begin position="22"/>
        <end position="100"/>
    </location>
</feature>
<dbReference type="RefSeq" id="WP_114696950.1">
    <property type="nucleotide sequence ID" value="NZ_QQOH01000005.1"/>
</dbReference>
<feature type="binding site" description="covalent" evidence="8">
    <location>
        <position position="134"/>
    </location>
    <ligand>
        <name>heme c</name>
        <dbReference type="ChEBI" id="CHEBI:61717"/>
        <label>2</label>
    </ligand>
</feature>
<dbReference type="PROSITE" id="PS51007">
    <property type="entry name" value="CYTC"/>
    <property type="match status" value="2"/>
</dbReference>
<evidence type="ECO:0000256" key="5">
    <source>
        <dbReference type="ARBA" id="ARBA00022764"/>
    </source>
</evidence>
<dbReference type="PIRSF" id="PIRSF000005">
    <property type="entry name" value="Cytochrome_c4"/>
    <property type="match status" value="1"/>
</dbReference>
<reference evidence="12 13" key="1">
    <citation type="submission" date="2018-07" db="EMBL/GenBank/DDBJ databases">
        <title>Motiliproteus coralliicola sp. nov., a bacterium isolated from Coral.</title>
        <authorList>
            <person name="Wang G."/>
        </authorList>
    </citation>
    <scope>NUCLEOTIDE SEQUENCE [LARGE SCALE GENOMIC DNA]</scope>
    <source>
        <strain evidence="12 13">C34</strain>
    </source>
</reference>
<dbReference type="OrthoDB" id="9773456at2"/>
<keyword evidence="7 9" id="KW-0408">Iron</keyword>
<dbReference type="Gene3D" id="1.10.760.10">
    <property type="entry name" value="Cytochrome c-like domain"/>
    <property type="match status" value="2"/>
</dbReference>
<keyword evidence="4 9" id="KW-0479">Metal-binding</keyword>
<keyword evidence="6" id="KW-0249">Electron transport</keyword>
<dbReference type="AlphaFoldDB" id="A0A369WCF9"/>
<keyword evidence="3 8" id="KW-0349">Heme</keyword>
<dbReference type="Pfam" id="PF00034">
    <property type="entry name" value="Cytochrom_C"/>
    <property type="match status" value="2"/>
</dbReference>
<gene>
    <name evidence="12" type="ORF">DV711_17105</name>
</gene>
<dbReference type="GO" id="GO:0009055">
    <property type="term" value="F:electron transfer activity"/>
    <property type="evidence" value="ECO:0007669"/>
    <property type="project" value="InterPro"/>
</dbReference>
<evidence type="ECO:0000256" key="1">
    <source>
        <dbReference type="ARBA" id="ARBA00004418"/>
    </source>
</evidence>
<feature type="binding site" description="covalent" evidence="8">
    <location>
        <position position="131"/>
    </location>
    <ligand>
        <name>heme c</name>
        <dbReference type="ChEBI" id="CHEBI:61717"/>
        <label>2</label>
    </ligand>
</feature>
<dbReference type="InterPro" id="IPR024167">
    <property type="entry name" value="Cytochrome_c4-like"/>
</dbReference>
<evidence type="ECO:0000256" key="3">
    <source>
        <dbReference type="ARBA" id="ARBA00022617"/>
    </source>
</evidence>
<dbReference type="PRINTS" id="PR00605">
    <property type="entry name" value="CYTCHROMECIC"/>
</dbReference>
<feature type="binding site" description="covalent" evidence="8">
    <location>
        <position position="34"/>
    </location>
    <ligand>
        <name>heme c</name>
        <dbReference type="ChEBI" id="CHEBI:61717"/>
        <label>1</label>
    </ligand>
</feature>
<dbReference type="GO" id="GO:0042597">
    <property type="term" value="C:periplasmic space"/>
    <property type="evidence" value="ECO:0007669"/>
    <property type="project" value="UniProtKB-SubCell"/>
</dbReference>
<comment type="PTM">
    <text evidence="8">Binds 2 heme c groups covalently per subunit.</text>
</comment>
<comment type="subcellular location">
    <subcellularLocation>
        <location evidence="1">Periplasm</location>
    </subcellularLocation>
</comment>
<evidence type="ECO:0000259" key="11">
    <source>
        <dbReference type="PROSITE" id="PS51007"/>
    </source>
</evidence>
<dbReference type="GO" id="GO:0005506">
    <property type="term" value="F:iron ion binding"/>
    <property type="evidence" value="ECO:0007669"/>
    <property type="project" value="InterPro"/>
</dbReference>
<comment type="caution">
    <text evidence="12">The sequence shown here is derived from an EMBL/GenBank/DDBJ whole genome shotgun (WGS) entry which is preliminary data.</text>
</comment>
<dbReference type="InterPro" id="IPR008168">
    <property type="entry name" value="Cyt_C_IC"/>
</dbReference>
<keyword evidence="5" id="KW-0574">Periplasm</keyword>
<dbReference type="SUPFAM" id="SSF46626">
    <property type="entry name" value="Cytochrome c"/>
    <property type="match status" value="2"/>
</dbReference>
<protein>
    <submittedName>
        <fullName evidence="12">Cytochrome c4</fullName>
    </submittedName>
</protein>
<sequence>MKKLLIPLIVSLGFSGAVMAQGDAAAGEGKAAVCFGCHGPDGNSIGPTFPKLAGQHENYLTKQLKDIKTGVRPSPLMIGFAAGLSDQDMADLSAFFAKFDASKGPVADEALVAKGKEIYNAGIQSKGVAACAACHAPDGNGNGLANFPAVRGQYAMYVDGQLKAFRSGARANDPAKMMRDTAGKLSDADIAAVSAYIESM</sequence>
<feature type="binding site" description="axial binding residue" evidence="9">
    <location>
        <position position="135"/>
    </location>
    <ligand>
        <name>heme c</name>
        <dbReference type="ChEBI" id="CHEBI:61717"/>
        <label>2</label>
    </ligand>
    <ligandPart>
        <name>Fe</name>
        <dbReference type="ChEBI" id="CHEBI:18248"/>
    </ligandPart>
</feature>
<feature type="domain" description="Cytochrome c" evidence="11">
    <location>
        <begin position="110"/>
        <end position="200"/>
    </location>
</feature>
<accession>A0A369WCF9</accession>
<feature type="signal peptide" evidence="10">
    <location>
        <begin position="1"/>
        <end position="20"/>
    </location>
</feature>
<feature type="binding site" description="axial binding residue" evidence="9">
    <location>
        <position position="178"/>
    </location>
    <ligand>
        <name>heme c</name>
        <dbReference type="ChEBI" id="CHEBI:61717"/>
        <label>2</label>
    </ligand>
    <ligandPart>
        <name>Fe</name>
        <dbReference type="ChEBI" id="CHEBI:18248"/>
    </ligandPart>
</feature>
<evidence type="ECO:0000313" key="12">
    <source>
        <dbReference type="EMBL" id="RDE18374.1"/>
    </source>
</evidence>
<keyword evidence="2" id="KW-0813">Transport</keyword>
<dbReference type="Proteomes" id="UP000253769">
    <property type="component" value="Unassembled WGS sequence"/>
</dbReference>
<dbReference type="InterPro" id="IPR036909">
    <property type="entry name" value="Cyt_c-like_dom_sf"/>
</dbReference>
<evidence type="ECO:0000256" key="7">
    <source>
        <dbReference type="ARBA" id="ARBA00023004"/>
    </source>
</evidence>
<feature type="binding site" description="axial binding residue" evidence="9">
    <location>
        <position position="77"/>
    </location>
    <ligand>
        <name>heme c</name>
        <dbReference type="ChEBI" id="CHEBI:61717"/>
        <label>1</label>
    </ligand>
    <ligandPart>
        <name>Fe</name>
        <dbReference type="ChEBI" id="CHEBI:18248"/>
    </ligandPart>
</feature>
<keyword evidence="13" id="KW-1185">Reference proteome</keyword>
<evidence type="ECO:0000256" key="6">
    <source>
        <dbReference type="ARBA" id="ARBA00022982"/>
    </source>
</evidence>
<evidence type="ECO:0000256" key="9">
    <source>
        <dbReference type="PIRSR" id="PIRSR000005-2"/>
    </source>
</evidence>
<dbReference type="EMBL" id="QQOH01000005">
    <property type="protein sequence ID" value="RDE18374.1"/>
    <property type="molecule type" value="Genomic_DNA"/>
</dbReference>
<evidence type="ECO:0000313" key="13">
    <source>
        <dbReference type="Proteomes" id="UP000253769"/>
    </source>
</evidence>
<dbReference type="GO" id="GO:0020037">
    <property type="term" value="F:heme binding"/>
    <property type="evidence" value="ECO:0007669"/>
    <property type="project" value="InterPro"/>
</dbReference>